<evidence type="ECO:0000259" key="11">
    <source>
        <dbReference type="Pfam" id="PF01926"/>
    </source>
</evidence>
<dbReference type="GO" id="GO:0003924">
    <property type="term" value="F:GTPase activity"/>
    <property type="evidence" value="ECO:0007669"/>
    <property type="project" value="TreeGrafter"/>
</dbReference>
<dbReference type="Gene3D" id="3.40.50.300">
    <property type="entry name" value="P-loop containing nucleotide triphosphate hydrolases"/>
    <property type="match status" value="1"/>
</dbReference>
<comment type="subcellular location">
    <subcellularLocation>
        <location evidence="1">Mitochondrion inner membrane</location>
        <topology evidence="1">Peripheral membrane protein</topology>
        <orientation evidence="1">Matrix side</orientation>
    </subcellularLocation>
</comment>
<evidence type="ECO:0000256" key="5">
    <source>
        <dbReference type="ARBA" id="ARBA00023128"/>
    </source>
</evidence>
<evidence type="ECO:0000256" key="9">
    <source>
        <dbReference type="PIRNR" id="PIRNR006230"/>
    </source>
</evidence>
<dbReference type="Ensembl" id="ENSEBUT00000000733.1">
    <property type="protein sequence ID" value="ENSEBUP00000000436.1"/>
    <property type="gene ID" value="ENSEBUG00000000594.1"/>
</dbReference>
<evidence type="ECO:0000256" key="4">
    <source>
        <dbReference type="ARBA" id="ARBA00022946"/>
    </source>
</evidence>
<evidence type="ECO:0000256" key="8">
    <source>
        <dbReference type="ARBA" id="ARBA00045284"/>
    </source>
</evidence>
<keyword evidence="5 9" id="KW-0496">Mitochondrion</keyword>
<evidence type="ECO:0000256" key="7">
    <source>
        <dbReference type="ARBA" id="ARBA00023136"/>
    </source>
</evidence>
<evidence type="ECO:0000256" key="3">
    <source>
        <dbReference type="ARBA" id="ARBA00022792"/>
    </source>
</evidence>
<dbReference type="InterPro" id="IPR016478">
    <property type="entry name" value="GTPase_MTG1"/>
</dbReference>
<dbReference type="OMA" id="GVLWPKF"/>
<evidence type="ECO:0000313" key="13">
    <source>
        <dbReference type="Proteomes" id="UP000694388"/>
    </source>
</evidence>
<protein>
    <recommendedName>
        <fullName evidence="9">Mitochondrial GTPase 1</fullName>
    </recommendedName>
</protein>
<reference evidence="12" key="2">
    <citation type="submission" date="2025-09" db="UniProtKB">
        <authorList>
            <consortium name="Ensembl"/>
        </authorList>
    </citation>
    <scope>IDENTIFICATION</scope>
</reference>
<evidence type="ECO:0000256" key="10">
    <source>
        <dbReference type="PIRSR" id="PIRSR006230-1"/>
    </source>
</evidence>
<proteinExistence type="inferred from homology"/>
<dbReference type="CDD" id="cd01856">
    <property type="entry name" value="YlqF"/>
    <property type="match status" value="1"/>
</dbReference>
<keyword evidence="4" id="KW-0809">Transit peptide</keyword>
<dbReference type="PANTHER" id="PTHR45782">
    <property type="entry name" value="MITOCHONDRIAL RIBOSOME-ASSOCIATED GTPASE 1"/>
    <property type="match status" value="1"/>
</dbReference>
<dbReference type="FunFam" id="1.10.1580.10:FF:000004">
    <property type="entry name" value="Mitochondrial GTPase 1"/>
    <property type="match status" value="1"/>
</dbReference>
<feature type="binding site" evidence="10">
    <location>
        <begin position="142"/>
        <end position="147"/>
    </location>
    <ligand>
        <name>GTP</name>
        <dbReference type="ChEBI" id="CHEBI:37565"/>
    </ligand>
</feature>
<dbReference type="GO" id="GO:0005743">
    <property type="term" value="C:mitochondrial inner membrane"/>
    <property type="evidence" value="ECO:0007669"/>
    <property type="project" value="UniProtKB-SubCell"/>
</dbReference>
<keyword evidence="3" id="KW-0999">Mitochondrion inner membrane</keyword>
<keyword evidence="7" id="KW-0472">Membrane</keyword>
<organism evidence="12 13">
    <name type="scientific">Eptatretus burgeri</name>
    <name type="common">Inshore hagfish</name>
    <dbReference type="NCBI Taxonomy" id="7764"/>
    <lineage>
        <taxon>Eukaryota</taxon>
        <taxon>Metazoa</taxon>
        <taxon>Chordata</taxon>
        <taxon>Craniata</taxon>
        <taxon>Vertebrata</taxon>
        <taxon>Cyclostomata</taxon>
        <taxon>Myxini</taxon>
        <taxon>Myxiniformes</taxon>
        <taxon>Myxinidae</taxon>
        <taxon>Eptatretinae</taxon>
        <taxon>Eptatretus</taxon>
    </lineage>
</organism>
<comment type="similarity">
    <text evidence="9">Belongs to the TRAFAC class YlqF/YawG GTPase family. MTG1 subfamily.</text>
</comment>
<dbReference type="AlphaFoldDB" id="A0A8C4N042"/>
<accession>A0A8C4N042</accession>
<name>A0A8C4N042_EPTBU</name>
<dbReference type="Pfam" id="PF01926">
    <property type="entry name" value="MMR_HSR1"/>
    <property type="match status" value="1"/>
</dbReference>
<dbReference type="SUPFAM" id="SSF52540">
    <property type="entry name" value="P-loop containing nucleoside triphosphate hydrolases"/>
    <property type="match status" value="1"/>
</dbReference>
<feature type="binding site" evidence="10">
    <location>
        <begin position="70"/>
        <end position="73"/>
    </location>
    <ligand>
        <name>GTP</name>
        <dbReference type="ChEBI" id="CHEBI:37565"/>
    </ligand>
</feature>
<dbReference type="InterPro" id="IPR006073">
    <property type="entry name" value="GTP-bd"/>
</dbReference>
<dbReference type="GeneTree" id="ENSGT00500000044923"/>
<feature type="binding site" evidence="10">
    <location>
        <position position="194"/>
    </location>
    <ligand>
        <name>GTP</name>
        <dbReference type="ChEBI" id="CHEBI:37565"/>
    </ligand>
</feature>
<sequence>MAFRTAFNSRGRSVNSWFPRHMARGVLAIKGKLRNVDCVVEVHDARIPHSGRNPLFKEELDVRPHLLLLNKADLISVDDQHKILDELAEKSETNVIFTDCLQQEHHSVKQVVPAVCKLIHSAPRHHREEAYDYSVMVVGIPNVGKSSLINALRRINLNKGKGSLVGATPGITKSVLTRIRVCDDPPISVLDTPGVMKPQIDIFDVGMKLATCGTILDHLVGEDMIADYLLFVLNKCRNFKYVEHYDLPAASDDIWLVLKHIAVHMGKTQKVKALTGVGKITMHRPDYNFAANEFLRSFRSGLLGKVVLD</sequence>
<dbReference type="PANTHER" id="PTHR45782:SF4">
    <property type="entry name" value="MITOCHONDRIAL RIBOSOME-ASSOCIATED GTPASE 1"/>
    <property type="match status" value="1"/>
</dbReference>
<keyword evidence="13" id="KW-1185">Reference proteome</keyword>
<dbReference type="FunFam" id="3.40.50.300:FF:000876">
    <property type="entry name" value="Mitochondrial GTPase 1"/>
    <property type="match status" value="1"/>
</dbReference>
<keyword evidence="6 9" id="KW-0342">GTP-binding</keyword>
<evidence type="ECO:0000313" key="12">
    <source>
        <dbReference type="Ensembl" id="ENSEBUP00000000436.1"/>
    </source>
</evidence>
<comment type="function">
    <text evidence="8 9">Plays a role in the regulation of the mitochondrial ribosome assembly and of translational activity. Displays mitochondrial GTPase activity.</text>
</comment>
<dbReference type="Proteomes" id="UP000694388">
    <property type="component" value="Unplaced"/>
</dbReference>
<dbReference type="PIRSF" id="PIRSF006230">
    <property type="entry name" value="MG442"/>
    <property type="match status" value="1"/>
</dbReference>
<dbReference type="Gene3D" id="1.10.1580.10">
    <property type="match status" value="1"/>
</dbReference>
<dbReference type="InterPro" id="IPR027417">
    <property type="entry name" value="P-loop_NTPase"/>
</dbReference>
<dbReference type="InterPro" id="IPR023179">
    <property type="entry name" value="GTP-bd_ortho_bundle_sf"/>
</dbReference>
<dbReference type="GO" id="GO:0032543">
    <property type="term" value="P:mitochondrial translation"/>
    <property type="evidence" value="ECO:0007669"/>
    <property type="project" value="TreeGrafter"/>
</dbReference>
<evidence type="ECO:0000256" key="6">
    <source>
        <dbReference type="ARBA" id="ARBA00023134"/>
    </source>
</evidence>
<reference evidence="12" key="1">
    <citation type="submission" date="2025-08" db="UniProtKB">
        <authorList>
            <consortium name="Ensembl"/>
        </authorList>
    </citation>
    <scope>IDENTIFICATION</scope>
</reference>
<dbReference type="GO" id="GO:0005525">
    <property type="term" value="F:GTP binding"/>
    <property type="evidence" value="ECO:0007669"/>
    <property type="project" value="UniProtKB-KW"/>
</dbReference>
<evidence type="ECO:0000256" key="2">
    <source>
        <dbReference type="ARBA" id="ARBA00022741"/>
    </source>
</evidence>
<feature type="domain" description="G" evidence="11">
    <location>
        <begin position="135"/>
        <end position="235"/>
    </location>
</feature>
<keyword evidence="2 9" id="KW-0547">Nucleotide-binding</keyword>
<evidence type="ECO:0000256" key="1">
    <source>
        <dbReference type="ARBA" id="ARBA00004443"/>
    </source>
</evidence>